<name>A0A8H5BA78_9AGAR</name>
<protein>
    <submittedName>
        <fullName evidence="2">Uncharacterized protein</fullName>
    </submittedName>
</protein>
<dbReference type="AlphaFoldDB" id="A0A8H5BA78"/>
<gene>
    <name evidence="2" type="ORF">D9619_008333</name>
</gene>
<accession>A0A8H5BA78</accession>
<evidence type="ECO:0000313" key="2">
    <source>
        <dbReference type="EMBL" id="KAF5319539.1"/>
    </source>
</evidence>
<proteinExistence type="predicted"/>
<sequence>MNPSSPPPRPGLQSFSLNNRASRRTSLKLKLHTMSPSSPALRPNELRPHLSPPCVGAPDAHWPTAPPLCPAMLRWIQAPSRCRCLSDIPYPPSHRITSHSDDDKSHSVPSYRFLSCPVLPALPRPILLHPSRNSRRGARGIRRN</sequence>
<dbReference type="Proteomes" id="UP000567179">
    <property type="component" value="Unassembled WGS sequence"/>
</dbReference>
<dbReference type="EMBL" id="JAACJJ010000029">
    <property type="protein sequence ID" value="KAF5319539.1"/>
    <property type="molecule type" value="Genomic_DNA"/>
</dbReference>
<feature type="region of interest" description="Disordered" evidence="1">
    <location>
        <begin position="1"/>
        <end position="25"/>
    </location>
</feature>
<organism evidence="2 3">
    <name type="scientific">Psilocybe cf. subviscida</name>
    <dbReference type="NCBI Taxonomy" id="2480587"/>
    <lineage>
        <taxon>Eukaryota</taxon>
        <taxon>Fungi</taxon>
        <taxon>Dikarya</taxon>
        <taxon>Basidiomycota</taxon>
        <taxon>Agaricomycotina</taxon>
        <taxon>Agaricomycetes</taxon>
        <taxon>Agaricomycetidae</taxon>
        <taxon>Agaricales</taxon>
        <taxon>Agaricineae</taxon>
        <taxon>Strophariaceae</taxon>
        <taxon>Psilocybe</taxon>
    </lineage>
</organism>
<reference evidence="2 3" key="1">
    <citation type="journal article" date="2020" name="ISME J.">
        <title>Uncovering the hidden diversity of litter-decomposition mechanisms in mushroom-forming fungi.</title>
        <authorList>
            <person name="Floudas D."/>
            <person name="Bentzer J."/>
            <person name="Ahren D."/>
            <person name="Johansson T."/>
            <person name="Persson P."/>
            <person name="Tunlid A."/>
        </authorList>
    </citation>
    <scope>NUCLEOTIDE SEQUENCE [LARGE SCALE GENOMIC DNA]</scope>
    <source>
        <strain evidence="2 3">CBS 101986</strain>
    </source>
</reference>
<evidence type="ECO:0000256" key="1">
    <source>
        <dbReference type="SAM" id="MobiDB-lite"/>
    </source>
</evidence>
<comment type="caution">
    <text evidence="2">The sequence shown here is derived from an EMBL/GenBank/DDBJ whole genome shotgun (WGS) entry which is preliminary data.</text>
</comment>
<evidence type="ECO:0000313" key="3">
    <source>
        <dbReference type="Proteomes" id="UP000567179"/>
    </source>
</evidence>
<feature type="compositionally biased region" description="Pro residues" evidence="1">
    <location>
        <begin position="1"/>
        <end position="10"/>
    </location>
</feature>
<keyword evidence="3" id="KW-1185">Reference proteome</keyword>